<dbReference type="InterPro" id="IPR037914">
    <property type="entry name" value="SpoVT-AbrB_sf"/>
</dbReference>
<dbReference type="SUPFAM" id="SSF89447">
    <property type="entry name" value="AbrB/MazE/MraZ-like"/>
    <property type="match status" value="1"/>
</dbReference>
<keyword evidence="3" id="KW-1185">Reference proteome</keyword>
<dbReference type="AlphaFoldDB" id="A0A7X1ZJ57"/>
<name>A0A7X1ZJ57_9PROT</name>
<dbReference type="OrthoDB" id="9795766at2"/>
<dbReference type="Proteomes" id="UP000434582">
    <property type="component" value="Unassembled WGS sequence"/>
</dbReference>
<dbReference type="SMART" id="SM00966">
    <property type="entry name" value="SpoVT_AbrB"/>
    <property type="match status" value="1"/>
</dbReference>
<dbReference type="GO" id="GO:0003677">
    <property type="term" value="F:DNA binding"/>
    <property type="evidence" value="ECO:0007669"/>
    <property type="project" value="UniProtKB-KW"/>
</dbReference>
<dbReference type="Pfam" id="PF04014">
    <property type="entry name" value="MazE_antitoxin"/>
    <property type="match status" value="1"/>
</dbReference>
<evidence type="ECO:0000313" key="2">
    <source>
        <dbReference type="EMBL" id="MQX38566.1"/>
    </source>
</evidence>
<accession>A0A7X1ZJ57</accession>
<organism evidence="2 3">
    <name type="scientific">Roseospira navarrensis</name>
    <dbReference type="NCBI Taxonomy" id="140058"/>
    <lineage>
        <taxon>Bacteria</taxon>
        <taxon>Pseudomonadati</taxon>
        <taxon>Pseudomonadota</taxon>
        <taxon>Alphaproteobacteria</taxon>
        <taxon>Rhodospirillales</taxon>
        <taxon>Rhodospirillaceae</taxon>
        <taxon>Roseospira</taxon>
    </lineage>
</organism>
<dbReference type="InterPro" id="IPR007159">
    <property type="entry name" value="SpoVT-AbrB_dom"/>
</dbReference>
<dbReference type="RefSeq" id="WP_153347159.1">
    <property type="nucleotide sequence ID" value="NZ_WIVE01000133.1"/>
</dbReference>
<comment type="caution">
    <text evidence="2">The sequence shown here is derived from an EMBL/GenBank/DDBJ whole genome shotgun (WGS) entry which is preliminary data.</text>
</comment>
<keyword evidence="2" id="KW-0238">DNA-binding</keyword>
<gene>
    <name evidence="2" type="ORF">GHC57_18820</name>
</gene>
<protein>
    <submittedName>
        <fullName evidence="2">AbrB/MazE/SpoVT family DNA-binding domain-containing protein</fullName>
    </submittedName>
</protein>
<proteinExistence type="predicted"/>
<evidence type="ECO:0000313" key="3">
    <source>
        <dbReference type="Proteomes" id="UP000434582"/>
    </source>
</evidence>
<dbReference type="Gene3D" id="2.10.260.10">
    <property type="match status" value="1"/>
</dbReference>
<reference evidence="2 3" key="1">
    <citation type="submission" date="2019-10" db="EMBL/GenBank/DDBJ databases">
        <title>Draft whole-genome sequence of the purple nonsulfur photosynthetic bacterium Roseospira navarrensis DSM 15114.</title>
        <authorList>
            <person name="Kyndt J.A."/>
            <person name="Meyer T.E."/>
        </authorList>
    </citation>
    <scope>NUCLEOTIDE SEQUENCE [LARGE SCALE GENOMIC DNA]</scope>
    <source>
        <strain evidence="2 3">DSM 15114</strain>
    </source>
</reference>
<evidence type="ECO:0000259" key="1">
    <source>
        <dbReference type="SMART" id="SM00966"/>
    </source>
</evidence>
<sequence length="83" mass="8872">MKVNLVSIGNSKGVRIPASVIRECGLGSELEMRVENGVVVLAPARGVREGWGAAFEKMAAAGDDAPVVPDAIENDFDTEDWTW</sequence>
<feature type="domain" description="SpoVT-AbrB" evidence="1">
    <location>
        <begin position="6"/>
        <end position="49"/>
    </location>
</feature>
<dbReference type="EMBL" id="WIVE01000133">
    <property type="protein sequence ID" value="MQX38566.1"/>
    <property type="molecule type" value="Genomic_DNA"/>
</dbReference>